<evidence type="ECO:0000256" key="12">
    <source>
        <dbReference type="ARBA" id="ARBA00023298"/>
    </source>
</evidence>
<evidence type="ECO:0000256" key="11">
    <source>
        <dbReference type="ARBA" id="ARBA00023136"/>
    </source>
</evidence>
<dbReference type="GO" id="GO:0006887">
    <property type="term" value="P:exocytosis"/>
    <property type="evidence" value="ECO:0007669"/>
    <property type="project" value="UniProtKB-KW"/>
</dbReference>
<feature type="repeat" description="ANK" evidence="16">
    <location>
        <begin position="157"/>
        <end position="189"/>
    </location>
</feature>
<proteinExistence type="inferred from homology"/>
<comment type="caution">
    <text evidence="17">The sequence shown here is derived from an EMBL/GenBank/DDBJ whole genome shotgun (WGS) entry which is preliminary data.</text>
</comment>
<dbReference type="AlphaFoldDB" id="A0A4Y2EU25"/>
<accession>A0A4Y2EU25</accession>
<evidence type="ECO:0000313" key="18">
    <source>
        <dbReference type="Proteomes" id="UP000499080"/>
    </source>
</evidence>
<dbReference type="GO" id="GO:0044218">
    <property type="term" value="C:other organism cell membrane"/>
    <property type="evidence" value="ECO:0007669"/>
    <property type="project" value="UniProtKB-KW"/>
</dbReference>
<keyword evidence="3" id="KW-0268">Exocytosis</keyword>
<keyword evidence="12" id="KW-1053">Target membrane</keyword>
<keyword evidence="7" id="KW-0528">Neurotoxin</keyword>
<dbReference type="GO" id="GO:0044231">
    <property type="term" value="C:host cell presynaptic membrane"/>
    <property type="evidence" value="ECO:0007669"/>
    <property type="project" value="UniProtKB-KW"/>
</dbReference>
<evidence type="ECO:0000256" key="6">
    <source>
        <dbReference type="ARBA" id="ARBA00022656"/>
    </source>
</evidence>
<dbReference type="GO" id="GO:0005576">
    <property type="term" value="C:extracellular region"/>
    <property type="evidence" value="ECO:0007669"/>
    <property type="project" value="UniProtKB-SubCell"/>
</dbReference>
<dbReference type="InterPro" id="IPR002110">
    <property type="entry name" value="Ankyrin_rpt"/>
</dbReference>
<evidence type="ECO:0000313" key="17">
    <source>
        <dbReference type="EMBL" id="GBM31516.1"/>
    </source>
</evidence>
<organism evidence="17 18">
    <name type="scientific">Araneus ventricosus</name>
    <name type="common">Orbweaver spider</name>
    <name type="synonym">Epeira ventricosa</name>
    <dbReference type="NCBI Taxonomy" id="182803"/>
    <lineage>
        <taxon>Eukaryota</taxon>
        <taxon>Metazoa</taxon>
        <taxon>Ecdysozoa</taxon>
        <taxon>Arthropoda</taxon>
        <taxon>Chelicerata</taxon>
        <taxon>Arachnida</taxon>
        <taxon>Araneae</taxon>
        <taxon>Araneomorphae</taxon>
        <taxon>Entelegynae</taxon>
        <taxon>Araneoidea</taxon>
        <taxon>Araneidae</taxon>
        <taxon>Araneus</taxon>
    </lineage>
</organism>
<dbReference type="Proteomes" id="UP000499080">
    <property type="component" value="Unassembled WGS sequence"/>
</dbReference>
<evidence type="ECO:0000256" key="10">
    <source>
        <dbReference type="ARBA" id="ARBA00023043"/>
    </source>
</evidence>
<protein>
    <recommendedName>
        <fullName evidence="15">Alpha-latrotoxin</fullName>
    </recommendedName>
</protein>
<dbReference type="PROSITE" id="PS50088">
    <property type="entry name" value="ANK_REPEAT"/>
    <property type="match status" value="1"/>
</dbReference>
<evidence type="ECO:0000256" key="8">
    <source>
        <dbReference type="ARBA" id="ARBA00022737"/>
    </source>
</evidence>
<dbReference type="Gene3D" id="1.25.40.20">
    <property type="entry name" value="Ankyrin repeat-containing domain"/>
    <property type="match status" value="2"/>
</dbReference>
<dbReference type="Pfam" id="PF00023">
    <property type="entry name" value="Ank"/>
    <property type="match status" value="1"/>
</dbReference>
<evidence type="ECO:0000256" key="16">
    <source>
        <dbReference type="PROSITE-ProRule" id="PRU00023"/>
    </source>
</evidence>
<dbReference type="OrthoDB" id="194358at2759"/>
<comment type="similarity">
    <text evidence="13">Belongs to the cationic peptide 01 (latrotoxin) family. 03 (alpha-latrotoxin) subfamily.</text>
</comment>
<keyword evidence="4" id="KW-0964">Secreted</keyword>
<evidence type="ECO:0000256" key="5">
    <source>
        <dbReference type="ARBA" id="ARBA00022537"/>
    </source>
</evidence>
<dbReference type="SUPFAM" id="SSF48403">
    <property type="entry name" value="Ankyrin repeat"/>
    <property type="match status" value="1"/>
</dbReference>
<keyword evidence="18" id="KW-1185">Reference proteome</keyword>
<evidence type="ECO:0000256" key="1">
    <source>
        <dbReference type="ARBA" id="ARBA00004175"/>
    </source>
</evidence>
<keyword evidence="9" id="KW-0638">Presynaptic neurotoxin</keyword>
<dbReference type="PANTHER" id="PTHR24198">
    <property type="entry name" value="ANKYRIN REPEAT AND PROTEIN KINASE DOMAIN-CONTAINING PROTEIN"/>
    <property type="match status" value="1"/>
</dbReference>
<evidence type="ECO:0000256" key="9">
    <source>
        <dbReference type="ARBA" id="ARBA00023028"/>
    </source>
</evidence>
<dbReference type="PROSITE" id="PS50297">
    <property type="entry name" value="ANK_REP_REGION"/>
    <property type="match status" value="1"/>
</dbReference>
<evidence type="ECO:0000256" key="7">
    <source>
        <dbReference type="ARBA" id="ARBA00022699"/>
    </source>
</evidence>
<comment type="subunit">
    <text evidence="14">Homotetramer in membranes.</text>
</comment>
<evidence type="ECO:0000256" key="15">
    <source>
        <dbReference type="ARBA" id="ARBA00049811"/>
    </source>
</evidence>
<dbReference type="Pfam" id="PF12796">
    <property type="entry name" value="Ank_2"/>
    <property type="match status" value="1"/>
</dbReference>
<dbReference type="GO" id="GO:0090729">
    <property type="term" value="F:toxin activity"/>
    <property type="evidence" value="ECO:0007669"/>
    <property type="project" value="UniProtKB-KW"/>
</dbReference>
<reference evidence="17 18" key="1">
    <citation type="journal article" date="2019" name="Sci. Rep.">
        <title>Orb-weaving spider Araneus ventricosus genome elucidates the spidroin gene catalogue.</title>
        <authorList>
            <person name="Kono N."/>
            <person name="Nakamura H."/>
            <person name="Ohtoshi R."/>
            <person name="Moran D.A.P."/>
            <person name="Shinohara A."/>
            <person name="Yoshida Y."/>
            <person name="Fujiwara M."/>
            <person name="Mori M."/>
            <person name="Tomita M."/>
            <person name="Arakawa K."/>
        </authorList>
    </citation>
    <scope>NUCLEOTIDE SEQUENCE [LARGE SCALE GENOMIC DNA]</scope>
</reference>
<keyword evidence="6" id="KW-0800">Toxin</keyword>
<dbReference type="InterPro" id="IPR036770">
    <property type="entry name" value="Ankyrin_rpt-contain_sf"/>
</dbReference>
<evidence type="ECO:0000256" key="14">
    <source>
        <dbReference type="ARBA" id="ARBA00049715"/>
    </source>
</evidence>
<dbReference type="PANTHER" id="PTHR24198:SF165">
    <property type="entry name" value="ANKYRIN REPEAT-CONTAINING PROTEIN-RELATED"/>
    <property type="match status" value="1"/>
</dbReference>
<evidence type="ECO:0000256" key="4">
    <source>
        <dbReference type="ARBA" id="ARBA00022525"/>
    </source>
</evidence>
<keyword evidence="8" id="KW-0677">Repeat</keyword>
<keyword evidence="11" id="KW-0472">Membrane</keyword>
<dbReference type="EMBL" id="BGPR01000686">
    <property type="protein sequence ID" value="GBM31516.1"/>
    <property type="molecule type" value="Genomic_DNA"/>
</dbReference>
<dbReference type="SMART" id="SM00248">
    <property type="entry name" value="ANK"/>
    <property type="match status" value="5"/>
</dbReference>
<sequence>MDYNVKQSLHDLVKSDDNIALIRKLLARVADPNFENSHRETILLVAAMSTEDNIGIVQELIKAGADANRCDCFLHKPLHFAVIFRKRRVVEALLQTRIRINSQDSFEKTALQYAINNNHPHTVRFAVIPPDAQVPDLWIVRRLLNHKHINVNIKDLTFKTPLMQAVKDKNIEIVKLLLNQEPRLDDSNK</sequence>
<gene>
    <name evidence="17" type="ORF">AVEN_247219_1</name>
</gene>
<name>A0A4Y2EU25_ARAVE</name>
<evidence type="ECO:0000256" key="13">
    <source>
        <dbReference type="ARBA" id="ARBA00049657"/>
    </source>
</evidence>
<evidence type="ECO:0000256" key="3">
    <source>
        <dbReference type="ARBA" id="ARBA00022483"/>
    </source>
</evidence>
<evidence type="ECO:0000256" key="2">
    <source>
        <dbReference type="ARBA" id="ARBA00004613"/>
    </source>
</evidence>
<keyword evidence="5" id="KW-1052">Target cell membrane</keyword>
<keyword evidence="10 16" id="KW-0040">ANK repeat</keyword>
<comment type="subcellular location">
    <subcellularLocation>
        <location evidence="2">Secreted</location>
    </subcellularLocation>
    <subcellularLocation>
        <location evidence="1">Target cell membrane</location>
    </subcellularLocation>
</comment>